<dbReference type="PANTHER" id="PTHR47683:SF2">
    <property type="entry name" value="RNA-BINDING S4 DOMAIN-CONTAINING PROTEIN"/>
    <property type="match status" value="1"/>
</dbReference>
<dbReference type="PROSITE" id="PS50889">
    <property type="entry name" value="S4"/>
    <property type="match status" value="1"/>
</dbReference>
<dbReference type="InterPro" id="IPR036986">
    <property type="entry name" value="S4_RNA-bd_sf"/>
</dbReference>
<dbReference type="InterPro" id="IPR020103">
    <property type="entry name" value="PsdUridine_synth_cat_dom_sf"/>
</dbReference>
<dbReference type="SUPFAM" id="SSF55174">
    <property type="entry name" value="Alpha-L RNA-binding motif"/>
    <property type="match status" value="1"/>
</dbReference>
<evidence type="ECO:0000313" key="6">
    <source>
        <dbReference type="Proteomes" id="UP000751190"/>
    </source>
</evidence>
<dbReference type="SUPFAM" id="SSF55120">
    <property type="entry name" value="Pseudouridine synthase"/>
    <property type="match status" value="1"/>
</dbReference>
<dbReference type="Gene3D" id="3.10.290.10">
    <property type="entry name" value="RNA-binding S4 domain"/>
    <property type="match status" value="1"/>
</dbReference>
<dbReference type="GO" id="GO:0001522">
    <property type="term" value="P:pseudouridine synthesis"/>
    <property type="evidence" value="ECO:0007669"/>
    <property type="project" value="InterPro"/>
</dbReference>
<gene>
    <name evidence="5" type="ORF">KFE25_002350</name>
</gene>
<protein>
    <recommendedName>
        <fullName evidence="7">Pseudouridine synthase</fullName>
    </recommendedName>
</protein>
<dbReference type="Gene3D" id="3.30.70.1560">
    <property type="entry name" value="Alpha-L RNA-binding motif"/>
    <property type="match status" value="1"/>
</dbReference>
<dbReference type="AlphaFoldDB" id="A0A8J5X982"/>
<sequence length="263" mass="28092">MALVRLEARLAQLGLCSRKEASALIAGGHVLVDGVNAATLSPRRVLPGASVSLLPARADEPRALSVALHKPLSFHSAPGHRPTWAQRQARDLLVPSNRAPACITPVPPLPRLRKLAVAGRLDADSSGLLVFSQSGALCRHILDARHGCTKEYAVRLRVPAGWSRARLDGAIGALAAPGFALPGDDRPLRPVRVARCDDDPALLTLTLDEGRHRQIRRMAEAVGLAVESLRRERVGALSLAGLGLRSGQWRLVTLAQLRGEESS</sequence>
<dbReference type="Pfam" id="PF00849">
    <property type="entry name" value="PseudoU_synth_2"/>
    <property type="match status" value="1"/>
</dbReference>
<comment type="caution">
    <text evidence="5">The sequence shown here is derived from an EMBL/GenBank/DDBJ whole genome shotgun (WGS) entry which is preliminary data.</text>
</comment>
<dbReference type="Proteomes" id="UP000751190">
    <property type="component" value="Unassembled WGS sequence"/>
</dbReference>
<proteinExistence type="predicted"/>
<dbReference type="GO" id="GO:0009982">
    <property type="term" value="F:pseudouridine synthase activity"/>
    <property type="evidence" value="ECO:0007669"/>
    <property type="project" value="InterPro"/>
</dbReference>
<dbReference type="InterPro" id="IPR042092">
    <property type="entry name" value="PsdUridine_s_RsuA/RluB/E/F_cat"/>
</dbReference>
<accession>A0A8J5X982</accession>
<feature type="domain" description="Pseudouridine synthase RsuA/RluA-like" evidence="3">
    <location>
        <begin position="66"/>
        <end position="221"/>
    </location>
</feature>
<evidence type="ECO:0008006" key="7">
    <source>
        <dbReference type="Google" id="ProtNLM"/>
    </source>
</evidence>
<evidence type="ECO:0000256" key="1">
    <source>
        <dbReference type="ARBA" id="ARBA00023235"/>
    </source>
</evidence>
<keyword evidence="6" id="KW-1185">Reference proteome</keyword>
<dbReference type="Pfam" id="PF01479">
    <property type="entry name" value="S4"/>
    <property type="match status" value="1"/>
</dbReference>
<name>A0A8J5X982_DIALT</name>
<keyword evidence="2" id="KW-0694">RNA-binding</keyword>
<evidence type="ECO:0000313" key="5">
    <source>
        <dbReference type="EMBL" id="KAG8461161.1"/>
    </source>
</evidence>
<dbReference type="CDD" id="cd00165">
    <property type="entry name" value="S4"/>
    <property type="match status" value="1"/>
</dbReference>
<dbReference type="EMBL" id="JAGTXO010000027">
    <property type="protein sequence ID" value="KAG8461161.1"/>
    <property type="molecule type" value="Genomic_DNA"/>
</dbReference>
<dbReference type="OrthoDB" id="440619at2759"/>
<dbReference type="Gene3D" id="3.30.70.580">
    <property type="entry name" value="Pseudouridine synthase I, catalytic domain, N-terminal subdomain"/>
    <property type="match status" value="1"/>
</dbReference>
<dbReference type="PANTHER" id="PTHR47683">
    <property type="entry name" value="PSEUDOURIDINE SYNTHASE FAMILY PROTEIN-RELATED"/>
    <property type="match status" value="1"/>
</dbReference>
<organism evidence="5 6">
    <name type="scientific">Diacronema lutheri</name>
    <name type="common">Unicellular marine alga</name>
    <name type="synonym">Monochrysis lutheri</name>
    <dbReference type="NCBI Taxonomy" id="2081491"/>
    <lineage>
        <taxon>Eukaryota</taxon>
        <taxon>Haptista</taxon>
        <taxon>Haptophyta</taxon>
        <taxon>Pavlovophyceae</taxon>
        <taxon>Pavlovales</taxon>
        <taxon>Pavlovaceae</taxon>
        <taxon>Diacronema</taxon>
    </lineage>
</organism>
<feature type="domain" description="RNA-binding S4" evidence="4">
    <location>
        <begin position="4"/>
        <end position="34"/>
    </location>
</feature>
<dbReference type="InterPro" id="IPR002942">
    <property type="entry name" value="S4_RNA-bd"/>
</dbReference>
<evidence type="ECO:0000259" key="3">
    <source>
        <dbReference type="Pfam" id="PF00849"/>
    </source>
</evidence>
<dbReference type="GO" id="GO:0003723">
    <property type="term" value="F:RNA binding"/>
    <property type="evidence" value="ECO:0007669"/>
    <property type="project" value="UniProtKB-KW"/>
</dbReference>
<dbReference type="OMA" id="KYNKPRG"/>
<evidence type="ECO:0000256" key="2">
    <source>
        <dbReference type="PROSITE-ProRule" id="PRU00182"/>
    </source>
</evidence>
<dbReference type="InterPro" id="IPR050343">
    <property type="entry name" value="RsuA_PseudoU_synthase"/>
</dbReference>
<reference evidence="5" key="1">
    <citation type="submission" date="2021-05" db="EMBL/GenBank/DDBJ databases">
        <title>The genome of the haptophyte Pavlova lutheri (Diacronema luteri, Pavlovales) - a model for lipid biosynthesis in eukaryotic algae.</title>
        <authorList>
            <person name="Hulatt C.J."/>
            <person name="Posewitz M.C."/>
        </authorList>
    </citation>
    <scope>NUCLEOTIDE SEQUENCE</scope>
    <source>
        <strain evidence="5">NIVA-4/92</strain>
    </source>
</reference>
<evidence type="ECO:0000259" key="4">
    <source>
        <dbReference type="Pfam" id="PF01479"/>
    </source>
</evidence>
<dbReference type="InterPro" id="IPR006145">
    <property type="entry name" value="PsdUridine_synth_RsuA/RluA"/>
</dbReference>
<dbReference type="InterPro" id="IPR020094">
    <property type="entry name" value="TruA/RsuA/RluB/E/F_N"/>
</dbReference>
<keyword evidence="1" id="KW-0413">Isomerase</keyword>